<comment type="caution">
    <text evidence="2">The sequence shown here is derived from an EMBL/GenBank/DDBJ whole genome shotgun (WGS) entry which is preliminary data.</text>
</comment>
<proteinExistence type="predicted"/>
<evidence type="ECO:0000313" key="2">
    <source>
        <dbReference type="EMBL" id="RMJ11692.1"/>
    </source>
</evidence>
<dbReference type="Proteomes" id="UP000277212">
    <property type="component" value="Unassembled WGS sequence"/>
</dbReference>
<accession>A0A3M2S2Y3</accession>
<dbReference type="OrthoDB" id="432970at2759"/>
<feature type="region of interest" description="Disordered" evidence="1">
    <location>
        <begin position="93"/>
        <end position="133"/>
    </location>
</feature>
<evidence type="ECO:0000313" key="3">
    <source>
        <dbReference type="Proteomes" id="UP000277212"/>
    </source>
</evidence>
<protein>
    <submittedName>
        <fullName evidence="2">Uncharacterized protein</fullName>
    </submittedName>
</protein>
<keyword evidence="3" id="KW-1185">Reference proteome</keyword>
<dbReference type="AlphaFoldDB" id="A0A3M2S2Y3"/>
<organism evidence="2 3">
    <name type="scientific">Fusarium kuroshium</name>
    <dbReference type="NCBI Taxonomy" id="2010991"/>
    <lineage>
        <taxon>Eukaryota</taxon>
        <taxon>Fungi</taxon>
        <taxon>Dikarya</taxon>
        <taxon>Ascomycota</taxon>
        <taxon>Pezizomycotina</taxon>
        <taxon>Sordariomycetes</taxon>
        <taxon>Hypocreomycetidae</taxon>
        <taxon>Hypocreales</taxon>
        <taxon>Nectriaceae</taxon>
        <taxon>Fusarium</taxon>
        <taxon>Fusarium solani species complex</taxon>
    </lineage>
</organism>
<evidence type="ECO:0000256" key="1">
    <source>
        <dbReference type="SAM" id="MobiDB-lite"/>
    </source>
</evidence>
<gene>
    <name evidence="2" type="ORF">CDV36_008668</name>
</gene>
<feature type="compositionally biased region" description="Low complexity" evidence="1">
    <location>
        <begin position="95"/>
        <end position="106"/>
    </location>
</feature>
<dbReference type="EMBL" id="NKUJ01000159">
    <property type="protein sequence ID" value="RMJ11692.1"/>
    <property type="molecule type" value="Genomic_DNA"/>
</dbReference>
<dbReference type="STRING" id="2010991.A0A3M2S2Y3"/>
<feature type="compositionally biased region" description="Pro residues" evidence="1">
    <location>
        <begin position="107"/>
        <end position="117"/>
    </location>
</feature>
<sequence length="285" mass="32257">MLELGSPICEEALEGIYTWCQRCGAGCTVPPGEKFRDHLGERNIYCTNECRRQHGTERGFTLSSGFSNPIICEPPVDPDIILPMFTPRLRRTVRSSRGTRSLSRPALPSPAPIPSPRAPISAPRNRNLSRPNPKDIVWPALEMPKGGSGYGYPNVNWIHFVPDTRLYSYLIDSFRLRMQDIKARPITRLDIFYRDWDKDIAGFKHYLDLAEQTPGLLPLGWKSKRAACESLCNLDPYYDLSRLDTLYKSSIIMHHGSDSAFILRLRELAQAVFGYAPGNCSLDKL</sequence>
<name>A0A3M2S2Y3_9HYPO</name>
<reference evidence="2 3" key="1">
    <citation type="submission" date="2017-06" db="EMBL/GenBank/DDBJ databases">
        <title>Comparative genomic analysis of Ambrosia Fusariam Clade fungi.</title>
        <authorList>
            <person name="Stajich J.E."/>
            <person name="Carrillo J."/>
            <person name="Kijimoto T."/>
            <person name="Eskalen A."/>
            <person name="O'Donnell K."/>
            <person name="Kasson M."/>
        </authorList>
    </citation>
    <scope>NUCLEOTIDE SEQUENCE [LARGE SCALE GENOMIC DNA]</scope>
    <source>
        <strain evidence="2">UCR3666</strain>
    </source>
</reference>